<evidence type="ECO:0000313" key="3">
    <source>
        <dbReference type="EMBL" id="KAH7058727.1"/>
    </source>
</evidence>
<sequence length="180" mass="19660">MLPNAGMWIVLLYSWPPSLHLRFTNSIDSPEPDHAVPAVPSPGASRPYGGVVDDPYGHSVHALKRGRAATQRIADRQGRHSSVGGIHDKNSRRGQATIHAAARGLRRATCRTAPAALLRRVAVGPGWPYASSQLASDQTRKPSARPIRSERSRRVSPSSICDKLCTKSEPPRRKPCRQLI</sequence>
<keyword evidence="4" id="KW-1185">Reference proteome</keyword>
<feature type="region of interest" description="Disordered" evidence="1">
    <location>
        <begin position="75"/>
        <end position="94"/>
    </location>
</feature>
<evidence type="ECO:0000256" key="2">
    <source>
        <dbReference type="SAM" id="SignalP"/>
    </source>
</evidence>
<evidence type="ECO:0000313" key="4">
    <source>
        <dbReference type="Proteomes" id="UP000774617"/>
    </source>
</evidence>
<evidence type="ECO:0000256" key="1">
    <source>
        <dbReference type="SAM" id="MobiDB-lite"/>
    </source>
</evidence>
<comment type="caution">
    <text evidence="3">The sequence shown here is derived from an EMBL/GenBank/DDBJ whole genome shotgun (WGS) entry which is preliminary data.</text>
</comment>
<organism evidence="3 4">
    <name type="scientific">Macrophomina phaseolina</name>
    <dbReference type="NCBI Taxonomy" id="35725"/>
    <lineage>
        <taxon>Eukaryota</taxon>
        <taxon>Fungi</taxon>
        <taxon>Dikarya</taxon>
        <taxon>Ascomycota</taxon>
        <taxon>Pezizomycotina</taxon>
        <taxon>Dothideomycetes</taxon>
        <taxon>Dothideomycetes incertae sedis</taxon>
        <taxon>Botryosphaeriales</taxon>
        <taxon>Botryosphaeriaceae</taxon>
        <taxon>Macrophomina</taxon>
    </lineage>
</organism>
<feature type="region of interest" description="Disordered" evidence="1">
    <location>
        <begin position="130"/>
        <end position="180"/>
    </location>
</feature>
<gene>
    <name evidence="3" type="ORF">B0J12DRAFT_651276</name>
</gene>
<keyword evidence="2" id="KW-0732">Signal</keyword>
<reference evidence="3 4" key="1">
    <citation type="journal article" date="2021" name="Nat. Commun.">
        <title>Genetic determinants of endophytism in the Arabidopsis root mycobiome.</title>
        <authorList>
            <person name="Mesny F."/>
            <person name="Miyauchi S."/>
            <person name="Thiergart T."/>
            <person name="Pickel B."/>
            <person name="Atanasova L."/>
            <person name="Karlsson M."/>
            <person name="Huettel B."/>
            <person name="Barry K.W."/>
            <person name="Haridas S."/>
            <person name="Chen C."/>
            <person name="Bauer D."/>
            <person name="Andreopoulos W."/>
            <person name="Pangilinan J."/>
            <person name="LaButti K."/>
            <person name="Riley R."/>
            <person name="Lipzen A."/>
            <person name="Clum A."/>
            <person name="Drula E."/>
            <person name="Henrissat B."/>
            <person name="Kohler A."/>
            <person name="Grigoriev I.V."/>
            <person name="Martin F.M."/>
            <person name="Hacquard S."/>
        </authorList>
    </citation>
    <scope>NUCLEOTIDE SEQUENCE [LARGE SCALE GENOMIC DNA]</scope>
    <source>
        <strain evidence="3 4">MPI-SDFR-AT-0080</strain>
    </source>
</reference>
<name>A0ABQ8GKI2_9PEZI</name>
<proteinExistence type="predicted"/>
<feature type="signal peptide" evidence="2">
    <location>
        <begin position="1"/>
        <end position="20"/>
    </location>
</feature>
<feature type="chain" id="PRO_5045828645" description="Secreted protein" evidence="2">
    <location>
        <begin position="21"/>
        <end position="180"/>
    </location>
</feature>
<evidence type="ECO:0008006" key="5">
    <source>
        <dbReference type="Google" id="ProtNLM"/>
    </source>
</evidence>
<dbReference type="EMBL" id="JAGTJR010000006">
    <property type="protein sequence ID" value="KAH7058727.1"/>
    <property type="molecule type" value="Genomic_DNA"/>
</dbReference>
<accession>A0ABQ8GKI2</accession>
<dbReference type="Proteomes" id="UP000774617">
    <property type="component" value="Unassembled WGS sequence"/>
</dbReference>
<protein>
    <recommendedName>
        <fullName evidence="5">Secreted protein</fullName>
    </recommendedName>
</protein>